<dbReference type="CDD" id="cd10434">
    <property type="entry name" value="GIY-YIG_UvrC_Cho"/>
    <property type="match status" value="1"/>
</dbReference>
<dbReference type="SMART" id="SM00479">
    <property type="entry name" value="EXOIII"/>
    <property type="match status" value="1"/>
</dbReference>
<dbReference type="NCBIfam" id="NF005907">
    <property type="entry name" value="PRK07883.1-5"/>
    <property type="match status" value="1"/>
</dbReference>
<dbReference type="InterPro" id="IPR006054">
    <property type="entry name" value="DnaQ"/>
</dbReference>
<dbReference type="SUPFAM" id="SSF82771">
    <property type="entry name" value="GIY-YIG endonuclease"/>
    <property type="match status" value="1"/>
</dbReference>
<keyword evidence="1" id="KW-0378">Hydrolase</keyword>
<dbReference type="EC" id="2.7.7.7" evidence="4"/>
<dbReference type="GO" id="GO:0003677">
    <property type="term" value="F:DNA binding"/>
    <property type="evidence" value="ECO:0007669"/>
    <property type="project" value="InterPro"/>
</dbReference>
<dbReference type="Gene3D" id="3.30.420.10">
    <property type="entry name" value="Ribonuclease H-like superfamily/Ribonuclease H"/>
    <property type="match status" value="1"/>
</dbReference>
<dbReference type="GO" id="GO:0006260">
    <property type="term" value="P:DNA replication"/>
    <property type="evidence" value="ECO:0007669"/>
    <property type="project" value="InterPro"/>
</dbReference>
<name>A0A1X6XE80_9MICO</name>
<dbReference type="Gene3D" id="3.40.1440.10">
    <property type="entry name" value="GIY-YIG endonuclease"/>
    <property type="match status" value="1"/>
</dbReference>
<evidence type="ECO:0000313" key="5">
    <source>
        <dbReference type="Proteomes" id="UP000196581"/>
    </source>
</evidence>
<dbReference type="PANTHER" id="PTHR30562">
    <property type="entry name" value="UVRC/OXIDOREDUCTASE"/>
    <property type="match status" value="1"/>
</dbReference>
<evidence type="ECO:0000259" key="3">
    <source>
        <dbReference type="PROSITE" id="PS50164"/>
    </source>
</evidence>
<proteinExistence type="predicted"/>
<dbReference type="InterPro" id="IPR013520">
    <property type="entry name" value="Ribonucl_H"/>
</dbReference>
<gene>
    <name evidence="4" type="ORF">FM105_06490</name>
</gene>
<dbReference type="EMBL" id="FWFF01000010">
    <property type="protein sequence ID" value="SLM96927.1"/>
    <property type="molecule type" value="Genomic_DNA"/>
</dbReference>
<dbReference type="InterPro" id="IPR035901">
    <property type="entry name" value="GIY-YIG_endonuc_sf"/>
</dbReference>
<dbReference type="CDD" id="cd06127">
    <property type="entry name" value="DEDDh"/>
    <property type="match status" value="1"/>
</dbReference>
<dbReference type="Proteomes" id="UP000196581">
    <property type="component" value="Unassembled WGS sequence"/>
</dbReference>
<dbReference type="SMART" id="SM00465">
    <property type="entry name" value="GIYc"/>
    <property type="match status" value="1"/>
</dbReference>
<feature type="domain" description="GIY-YIG" evidence="3">
    <location>
        <begin position="240"/>
        <end position="318"/>
    </location>
</feature>
<reference evidence="5" key="1">
    <citation type="submission" date="2017-02" db="EMBL/GenBank/DDBJ databases">
        <authorList>
            <person name="Dridi B."/>
        </authorList>
    </citation>
    <scope>NUCLEOTIDE SEQUENCE [LARGE SCALE GENOMIC DNA]</scope>
    <source>
        <strain evidence="5">B Co 03.10</strain>
    </source>
</reference>
<evidence type="ECO:0000313" key="4">
    <source>
        <dbReference type="EMBL" id="SLM96927.1"/>
    </source>
</evidence>
<keyword evidence="1" id="KW-0269">Exonuclease</keyword>
<evidence type="ECO:0000256" key="2">
    <source>
        <dbReference type="SAM" id="MobiDB-lite"/>
    </source>
</evidence>
<dbReference type="GO" id="GO:0009380">
    <property type="term" value="C:excinuclease repair complex"/>
    <property type="evidence" value="ECO:0007669"/>
    <property type="project" value="TreeGrafter"/>
</dbReference>
<dbReference type="SUPFAM" id="SSF53098">
    <property type="entry name" value="Ribonuclease H-like"/>
    <property type="match status" value="1"/>
</dbReference>
<dbReference type="InterPro" id="IPR012337">
    <property type="entry name" value="RNaseH-like_sf"/>
</dbReference>
<dbReference type="InterPro" id="IPR000305">
    <property type="entry name" value="GIY-YIG_endonuc"/>
</dbReference>
<dbReference type="PANTHER" id="PTHR30562:SF1">
    <property type="entry name" value="UVRABC SYSTEM PROTEIN C"/>
    <property type="match status" value="1"/>
</dbReference>
<dbReference type="GO" id="GO:0004527">
    <property type="term" value="F:exonuclease activity"/>
    <property type="evidence" value="ECO:0007669"/>
    <property type="project" value="UniProtKB-KW"/>
</dbReference>
<dbReference type="GO" id="GO:0003887">
    <property type="term" value="F:DNA-directed DNA polymerase activity"/>
    <property type="evidence" value="ECO:0007669"/>
    <property type="project" value="UniProtKB-EC"/>
</dbReference>
<keyword evidence="1" id="KW-0540">Nuclease</keyword>
<protein>
    <submittedName>
        <fullName evidence="4">DNA polymerase III epsilon subunit</fullName>
        <ecNumber evidence="4">2.7.7.7</ecNumber>
    </submittedName>
</protein>
<keyword evidence="4" id="KW-0808">Transferase</keyword>
<evidence type="ECO:0000256" key="1">
    <source>
        <dbReference type="ARBA" id="ARBA00022839"/>
    </source>
</evidence>
<accession>A0A1X6XE80</accession>
<dbReference type="InterPro" id="IPR047296">
    <property type="entry name" value="GIY-YIG_UvrC_Cho"/>
</dbReference>
<dbReference type="FunFam" id="3.30.420.10:FF:000045">
    <property type="entry name" value="3'-5' exonuclease DinG"/>
    <property type="match status" value="1"/>
</dbReference>
<feature type="region of interest" description="Disordered" evidence="2">
    <location>
        <begin position="1"/>
        <end position="21"/>
    </location>
</feature>
<sequence>MSVPRATMDAMPSFDRSRTHTRGGQLSLADLGTPLHDVDFVVVDLETTGAHSADNAITEIGAVRVRGGDVLGEFQSLVRPVGSAISPFVARLTGITNSMVADAPRIEAVLPSFLEFMRGAVLVAHNAPFDVGFLRAACTRLDYTWPAPKVLDTVTLARRALPRTEVRNHKLATLAAFFGTDTDPDHRALSDARATVGVLHGLFEIYGSHGIVTLEDLSTVRTTGWSRRRQKTHLADGLPHAPGVYTFLDGSRRVLYIGSSGNMHSRVRSYFTESETRGRMTEMVTAAQEVSPLLCATVLEARVREVRLIGELEPPYNRRSKRPEKRHWLTETREDFPRLSAVRSLTRERVDSARILGPFRSAASARAAKQLLETVFPLRSCTASPASARFAPCAAAQVGRCHGPCAGQTDPAEYAHSLAGLRALFNGDPGQFLAGARQRISDLASQERFEAAAEVRDSVGGLLHSTAGLSTRTSLRSITEIVAAERREDGGWDLAVIRHGRLAAAGSSHRGVSPYPAIDALLLSAEFVPPHDPVTQLTTDEETDLLVSWLSNGTTRLVRSSSAWSQPAHGFEAARFAWTRLVRPVS</sequence>
<dbReference type="NCBIfam" id="TIGR00573">
    <property type="entry name" value="dnaq"/>
    <property type="match status" value="1"/>
</dbReference>
<keyword evidence="5" id="KW-1185">Reference proteome</keyword>
<dbReference type="Pfam" id="PF00929">
    <property type="entry name" value="RNase_T"/>
    <property type="match status" value="1"/>
</dbReference>
<dbReference type="GO" id="GO:0006289">
    <property type="term" value="P:nucleotide-excision repair"/>
    <property type="evidence" value="ECO:0007669"/>
    <property type="project" value="InterPro"/>
</dbReference>
<dbReference type="PROSITE" id="PS50164">
    <property type="entry name" value="GIY_YIG"/>
    <property type="match status" value="1"/>
</dbReference>
<dbReference type="InterPro" id="IPR036397">
    <property type="entry name" value="RNaseH_sf"/>
</dbReference>
<keyword evidence="4" id="KW-0548">Nucleotidyltransferase</keyword>
<dbReference type="NCBIfam" id="NF005905">
    <property type="entry name" value="PRK07883.1-3"/>
    <property type="match status" value="1"/>
</dbReference>
<dbReference type="InterPro" id="IPR050066">
    <property type="entry name" value="UvrABC_protein_C"/>
</dbReference>
<dbReference type="AlphaFoldDB" id="A0A1X6XE80"/>
<organism evidence="4 5">
    <name type="scientific">Brevibacterium yomogidense</name>
    <dbReference type="NCBI Taxonomy" id="946573"/>
    <lineage>
        <taxon>Bacteria</taxon>
        <taxon>Bacillati</taxon>
        <taxon>Actinomycetota</taxon>
        <taxon>Actinomycetes</taxon>
        <taxon>Micrococcales</taxon>
        <taxon>Brevibacteriaceae</taxon>
        <taxon>Brevibacterium</taxon>
    </lineage>
</organism>